<organism evidence="4 5">
    <name type="scientific">Loktanella gaetbuli</name>
    <dbReference type="NCBI Taxonomy" id="2881335"/>
    <lineage>
        <taxon>Bacteria</taxon>
        <taxon>Pseudomonadati</taxon>
        <taxon>Pseudomonadota</taxon>
        <taxon>Alphaproteobacteria</taxon>
        <taxon>Rhodobacterales</taxon>
        <taxon>Roseobacteraceae</taxon>
        <taxon>Loktanella</taxon>
    </lineage>
</organism>
<feature type="modified residue" description="4-aspartylphosphate" evidence="2">
    <location>
        <position position="53"/>
    </location>
</feature>
<proteinExistence type="predicted"/>
<dbReference type="SMART" id="SM00448">
    <property type="entry name" value="REC"/>
    <property type="match status" value="1"/>
</dbReference>
<evidence type="ECO:0000256" key="1">
    <source>
        <dbReference type="ARBA" id="ARBA00022553"/>
    </source>
</evidence>
<gene>
    <name evidence="4" type="ORF">LGQ03_10990</name>
</gene>
<dbReference type="Pfam" id="PF00072">
    <property type="entry name" value="Response_reg"/>
    <property type="match status" value="1"/>
</dbReference>
<sequence>MIKILHAEDDPDIREIAELALGMSGQFEILQCADGQMAVDHAADFAPDVLLLDVMMPNMTGPEVLATLRKDPALSDVPAIFMTARVQSVEKQALLDQGAVAVIAKPFDPITLADDIMAALKI</sequence>
<comment type="caution">
    <text evidence="4">The sequence shown here is derived from an EMBL/GenBank/DDBJ whole genome shotgun (WGS) entry which is preliminary data.</text>
</comment>
<name>A0ABS8BVM9_9RHOB</name>
<evidence type="ECO:0000313" key="4">
    <source>
        <dbReference type="EMBL" id="MCB5199765.1"/>
    </source>
</evidence>
<dbReference type="Proteomes" id="UP001138961">
    <property type="component" value="Unassembled WGS sequence"/>
</dbReference>
<dbReference type="InterPro" id="IPR050595">
    <property type="entry name" value="Bact_response_regulator"/>
</dbReference>
<evidence type="ECO:0000259" key="3">
    <source>
        <dbReference type="PROSITE" id="PS50110"/>
    </source>
</evidence>
<dbReference type="PROSITE" id="PS50110">
    <property type="entry name" value="RESPONSE_REGULATORY"/>
    <property type="match status" value="1"/>
</dbReference>
<dbReference type="PANTHER" id="PTHR44591:SF3">
    <property type="entry name" value="RESPONSE REGULATORY DOMAIN-CONTAINING PROTEIN"/>
    <property type="match status" value="1"/>
</dbReference>
<feature type="domain" description="Response regulatory" evidence="3">
    <location>
        <begin position="3"/>
        <end position="120"/>
    </location>
</feature>
<keyword evidence="5" id="KW-1185">Reference proteome</keyword>
<dbReference type="SUPFAM" id="SSF52172">
    <property type="entry name" value="CheY-like"/>
    <property type="match status" value="1"/>
</dbReference>
<reference evidence="4" key="1">
    <citation type="submission" date="2021-10" db="EMBL/GenBank/DDBJ databases">
        <title>Loktanella gaetbuli sp. nov., isolated from a tidal flat.</title>
        <authorList>
            <person name="Park S."/>
            <person name="Yoon J.-H."/>
        </authorList>
    </citation>
    <scope>NUCLEOTIDE SEQUENCE</scope>
    <source>
        <strain evidence="4">TSTF-M6</strain>
    </source>
</reference>
<dbReference type="Gene3D" id="3.40.50.2300">
    <property type="match status" value="1"/>
</dbReference>
<dbReference type="PANTHER" id="PTHR44591">
    <property type="entry name" value="STRESS RESPONSE REGULATOR PROTEIN 1"/>
    <property type="match status" value="1"/>
</dbReference>
<dbReference type="RefSeq" id="WP_226748426.1">
    <property type="nucleotide sequence ID" value="NZ_JAJATZ010000004.1"/>
</dbReference>
<evidence type="ECO:0000313" key="5">
    <source>
        <dbReference type="Proteomes" id="UP001138961"/>
    </source>
</evidence>
<dbReference type="EMBL" id="JAJATZ010000004">
    <property type="protein sequence ID" value="MCB5199765.1"/>
    <property type="molecule type" value="Genomic_DNA"/>
</dbReference>
<evidence type="ECO:0000256" key="2">
    <source>
        <dbReference type="PROSITE-ProRule" id="PRU00169"/>
    </source>
</evidence>
<keyword evidence="1 2" id="KW-0597">Phosphoprotein</keyword>
<protein>
    <submittedName>
        <fullName evidence="4">Response regulator</fullName>
    </submittedName>
</protein>
<dbReference type="InterPro" id="IPR001789">
    <property type="entry name" value="Sig_transdc_resp-reg_receiver"/>
</dbReference>
<accession>A0ABS8BVM9</accession>
<dbReference type="InterPro" id="IPR011006">
    <property type="entry name" value="CheY-like_superfamily"/>
</dbReference>